<dbReference type="EMBL" id="DVOD01000059">
    <property type="protein sequence ID" value="HIU93085.1"/>
    <property type="molecule type" value="Genomic_DNA"/>
</dbReference>
<proteinExistence type="inferred from homology"/>
<dbReference type="InterPro" id="IPR003423">
    <property type="entry name" value="OMP_efflux"/>
</dbReference>
<dbReference type="Gene3D" id="1.20.1600.10">
    <property type="entry name" value="Outer membrane efflux proteins (OEP)"/>
    <property type="match status" value="1"/>
</dbReference>
<comment type="similarity">
    <text evidence="1">Belongs to the outer membrane factor (OMF) (TC 1.B.17) family.</text>
</comment>
<sequence>MLLSYSPVYAAHVKKINLDDAIQLSLSNNLDLQAARIEVELAKNGVKIANRLQNPDFNIFYNYGRAGRSEPQQIGLTETVEIGKRAPRKKLAKSELYKKELDVKLAEFTLEMDVRETYVDLVGAKTVLNDLLAQDMLLCELADIAQKRFEAGKATQTDVIQAQIALNRLATSVNSARTAVNAARNDFNKALNIKEESDIIYDTKEDFLPGETVFISLKTPDFNKKLPPFELVAQKALEKRLDIRAAKQEVDIARKNLTVVSRQRIPDVELFGGYAYLAHTKSDSGNYEAGAYAGAALNNIPVFYTYKPEIKNAKLQIEQAQINYESAKNKALKDLSTAYERLITSQTNLLFYKNKLVKDSAELIRISQKNYKEGKSDLTSVIMMQQSFREILTGYNSALTDYYTDWIDFLREVNQEDFNLFDENL</sequence>
<comment type="caution">
    <text evidence="2">The sequence shown here is derived from an EMBL/GenBank/DDBJ whole genome shotgun (WGS) entry which is preliminary data.</text>
</comment>
<evidence type="ECO:0000313" key="2">
    <source>
        <dbReference type="EMBL" id="HIU93085.1"/>
    </source>
</evidence>
<reference evidence="2" key="1">
    <citation type="submission" date="2020-10" db="EMBL/GenBank/DDBJ databases">
        <authorList>
            <person name="Gilroy R."/>
        </authorList>
    </citation>
    <scope>NUCLEOTIDE SEQUENCE</scope>
    <source>
        <strain evidence="2">CHK154-7741</strain>
    </source>
</reference>
<reference evidence="2" key="2">
    <citation type="journal article" date="2021" name="PeerJ">
        <title>Extensive microbial diversity within the chicken gut microbiome revealed by metagenomics and culture.</title>
        <authorList>
            <person name="Gilroy R."/>
            <person name="Ravi A."/>
            <person name="Getino M."/>
            <person name="Pursley I."/>
            <person name="Horton D.L."/>
            <person name="Alikhan N.F."/>
            <person name="Baker D."/>
            <person name="Gharbi K."/>
            <person name="Hall N."/>
            <person name="Watson M."/>
            <person name="Adriaenssens E.M."/>
            <person name="Foster-Nyarko E."/>
            <person name="Jarju S."/>
            <person name="Secka A."/>
            <person name="Antonio M."/>
            <person name="Oren A."/>
            <person name="Chaudhuri R.R."/>
            <person name="La Ragione R."/>
            <person name="Hildebrand F."/>
            <person name="Pallen M.J."/>
        </authorList>
    </citation>
    <scope>NUCLEOTIDE SEQUENCE</scope>
    <source>
        <strain evidence="2">CHK154-7741</strain>
    </source>
</reference>
<dbReference type="PANTHER" id="PTHR30203:SF24">
    <property type="entry name" value="BLR4935 PROTEIN"/>
    <property type="match status" value="1"/>
</dbReference>
<gene>
    <name evidence="2" type="ORF">IAD26_08140</name>
</gene>
<protein>
    <submittedName>
        <fullName evidence="2">TolC family protein</fullName>
    </submittedName>
</protein>
<dbReference type="PANTHER" id="PTHR30203">
    <property type="entry name" value="OUTER MEMBRANE CATION EFFLUX PROTEIN"/>
    <property type="match status" value="1"/>
</dbReference>
<dbReference type="SUPFAM" id="SSF56954">
    <property type="entry name" value="Outer membrane efflux proteins (OEP)"/>
    <property type="match status" value="1"/>
</dbReference>
<dbReference type="InterPro" id="IPR010131">
    <property type="entry name" value="MdtP/NodT-like"/>
</dbReference>
<evidence type="ECO:0000256" key="1">
    <source>
        <dbReference type="ARBA" id="ARBA00007613"/>
    </source>
</evidence>
<dbReference type="GO" id="GO:0015562">
    <property type="term" value="F:efflux transmembrane transporter activity"/>
    <property type="evidence" value="ECO:0007669"/>
    <property type="project" value="InterPro"/>
</dbReference>
<organism evidence="2 3">
    <name type="scientific">Candidatus Limenecus avicola</name>
    <dbReference type="NCBI Taxonomy" id="2840847"/>
    <lineage>
        <taxon>Bacteria</taxon>
        <taxon>Bacillati</taxon>
        <taxon>Bacillota</taxon>
        <taxon>Clostridia</taxon>
        <taxon>Eubacteriales</taxon>
        <taxon>Clostridiaceae</taxon>
        <taxon>Clostridiaceae incertae sedis</taxon>
        <taxon>Candidatus Limenecus</taxon>
    </lineage>
</organism>
<dbReference type="Proteomes" id="UP000886748">
    <property type="component" value="Unassembled WGS sequence"/>
</dbReference>
<name>A0A9D1SRU9_9CLOT</name>
<evidence type="ECO:0000313" key="3">
    <source>
        <dbReference type="Proteomes" id="UP000886748"/>
    </source>
</evidence>
<dbReference type="AlphaFoldDB" id="A0A9D1SRU9"/>
<accession>A0A9D1SRU9</accession>
<dbReference type="Pfam" id="PF02321">
    <property type="entry name" value="OEP"/>
    <property type="match status" value="2"/>
</dbReference>